<dbReference type="NCBIfam" id="TIGR02444">
    <property type="entry name" value="TIGR02444 family protein"/>
    <property type="match status" value="1"/>
</dbReference>
<reference evidence="1 2" key="1">
    <citation type="submission" date="2020-08" db="EMBL/GenBank/DDBJ databases">
        <title>Genomic Encyclopedia of Type Strains, Phase IV (KMG-IV): sequencing the most valuable type-strain genomes for metagenomic binning, comparative biology and taxonomic classification.</title>
        <authorList>
            <person name="Goeker M."/>
        </authorList>
    </citation>
    <scope>NUCLEOTIDE SEQUENCE [LARGE SCALE GENOMIC DNA]</scope>
    <source>
        <strain evidence="1 2">DSM 21793</strain>
    </source>
</reference>
<keyword evidence="2" id="KW-1185">Reference proteome</keyword>
<comment type="caution">
    <text evidence="1">The sequence shown here is derived from an EMBL/GenBank/DDBJ whole genome shotgun (WGS) entry which is preliminary data.</text>
</comment>
<dbReference type="AlphaFoldDB" id="A0A840A7C5"/>
<dbReference type="Pfam" id="PF09523">
    <property type="entry name" value="DUF2390"/>
    <property type="match status" value="1"/>
</dbReference>
<organism evidence="1 2">
    <name type="scientific">Phenylobacterium haematophilum</name>
    <dbReference type="NCBI Taxonomy" id="98513"/>
    <lineage>
        <taxon>Bacteria</taxon>
        <taxon>Pseudomonadati</taxon>
        <taxon>Pseudomonadota</taxon>
        <taxon>Alphaproteobacteria</taxon>
        <taxon>Caulobacterales</taxon>
        <taxon>Caulobacteraceae</taxon>
        <taxon>Phenylobacterium</taxon>
    </lineage>
</organism>
<dbReference type="InterPro" id="IPR012659">
    <property type="entry name" value="CHP02444"/>
</dbReference>
<dbReference type="EMBL" id="JACIDK010000011">
    <property type="protein sequence ID" value="MBB3893480.1"/>
    <property type="molecule type" value="Genomic_DNA"/>
</dbReference>
<protein>
    <submittedName>
        <fullName evidence="1">Uncharacterized protein (TIGR02444 family)</fullName>
    </submittedName>
</protein>
<sequence>MSLWGWTLEAYARPGVPEVCLELQDAYGQNTSYLLWAVWAEGADAATLQAAASAGRSWDEAVLKPVRAVRRTLKAPFEAVADGAREGLREDVKAAELRAERVLMEALEAMSEHRRGGQPALAALQAASRAWGAPAPDEVLARLARALG</sequence>
<name>A0A840A7C5_9CAUL</name>
<dbReference type="RefSeq" id="WP_183776982.1">
    <property type="nucleotide sequence ID" value="NZ_JACIDK010000011.1"/>
</dbReference>
<evidence type="ECO:0000313" key="1">
    <source>
        <dbReference type="EMBL" id="MBB3893480.1"/>
    </source>
</evidence>
<dbReference type="Proteomes" id="UP000530564">
    <property type="component" value="Unassembled WGS sequence"/>
</dbReference>
<proteinExistence type="predicted"/>
<evidence type="ECO:0000313" key="2">
    <source>
        <dbReference type="Proteomes" id="UP000530564"/>
    </source>
</evidence>
<accession>A0A840A7C5</accession>
<gene>
    <name evidence="1" type="ORF">GGQ61_004224</name>
</gene>